<dbReference type="RefSeq" id="WP_160368170.1">
    <property type="nucleotide sequence ID" value="NZ_WSQA01000003.1"/>
</dbReference>
<organism evidence="1 2">
    <name type="scientific">Sphingobacterium humi</name>
    <dbReference type="NCBI Taxonomy" id="1796905"/>
    <lineage>
        <taxon>Bacteria</taxon>
        <taxon>Pseudomonadati</taxon>
        <taxon>Bacteroidota</taxon>
        <taxon>Sphingobacteriia</taxon>
        <taxon>Sphingobacteriales</taxon>
        <taxon>Sphingobacteriaceae</taxon>
        <taxon>Sphingobacterium</taxon>
    </lineage>
</organism>
<reference evidence="1 2" key="1">
    <citation type="submission" date="2019-12" db="EMBL/GenBank/DDBJ databases">
        <authorList>
            <person name="Dong K."/>
        </authorList>
    </citation>
    <scope>NUCLEOTIDE SEQUENCE [LARGE SCALE GENOMIC DNA]</scope>
    <source>
        <strain evidence="1 2">JCM 31225</strain>
    </source>
</reference>
<gene>
    <name evidence="1" type="ORF">GQF63_05700</name>
</gene>
<keyword evidence="2" id="KW-1185">Reference proteome</keyword>
<evidence type="ECO:0000313" key="1">
    <source>
        <dbReference type="EMBL" id="MVZ61509.1"/>
    </source>
</evidence>
<sequence>MIQGDFEKFLQHLKQNKLSLSFDSYGDYAVSVLNFYVGSSLLKPADKREAAQFLTQLFNAGFQNRISQADIQEIAESIAQDPTLEYQFLQPIFS</sequence>
<comment type="caution">
    <text evidence="1">The sequence shown here is derived from an EMBL/GenBank/DDBJ whole genome shotgun (WGS) entry which is preliminary data.</text>
</comment>
<dbReference type="AlphaFoldDB" id="A0A6N8KXR3"/>
<dbReference type="EMBL" id="WSQA01000003">
    <property type="protein sequence ID" value="MVZ61509.1"/>
    <property type="molecule type" value="Genomic_DNA"/>
</dbReference>
<dbReference type="OrthoDB" id="710581at2"/>
<name>A0A6N8KXR3_9SPHI</name>
<evidence type="ECO:0000313" key="2">
    <source>
        <dbReference type="Proteomes" id="UP000435036"/>
    </source>
</evidence>
<dbReference type="Proteomes" id="UP000435036">
    <property type="component" value="Unassembled WGS sequence"/>
</dbReference>
<accession>A0A6N8KXR3</accession>
<proteinExistence type="predicted"/>
<protein>
    <submittedName>
        <fullName evidence="1">Uncharacterized protein</fullName>
    </submittedName>
</protein>